<dbReference type="EC" id="5.1.1.-" evidence="2"/>
<keyword evidence="1" id="KW-0472">Membrane</keyword>
<evidence type="ECO:0000313" key="2">
    <source>
        <dbReference type="EMBL" id="EUA56864.1"/>
    </source>
</evidence>
<keyword evidence="2" id="KW-0413">Isomerase</keyword>
<evidence type="ECO:0000256" key="1">
    <source>
        <dbReference type="SAM" id="Phobius"/>
    </source>
</evidence>
<dbReference type="AlphaFoldDB" id="X8CLA8"/>
<comment type="caution">
    <text evidence="2">The sequence shown here is derived from an EMBL/GenBank/DDBJ whole genome shotgun (WGS) entry which is preliminary data.</text>
</comment>
<dbReference type="GO" id="GO:0016853">
    <property type="term" value="F:isomerase activity"/>
    <property type="evidence" value="ECO:0007669"/>
    <property type="project" value="UniProtKB-KW"/>
</dbReference>
<keyword evidence="1" id="KW-0812">Transmembrane</keyword>
<name>X8CLA8_MYCXE</name>
<reference evidence="2" key="1">
    <citation type="submission" date="2014-01" db="EMBL/GenBank/DDBJ databases">
        <authorList>
            <person name="Brown-Elliot B."/>
            <person name="Wallace R."/>
            <person name="Lenaerts A."/>
            <person name="Ordway D."/>
            <person name="DeGroote M.A."/>
            <person name="Parker T."/>
            <person name="Sizemore C."/>
            <person name="Tallon L.J."/>
            <person name="Sadzewicz L.K."/>
            <person name="Sengamalay N."/>
            <person name="Fraser C.M."/>
            <person name="Hine E."/>
            <person name="Shefchek K.A."/>
            <person name="Das S.P."/>
            <person name="Tettelin H."/>
        </authorList>
    </citation>
    <scope>NUCLEOTIDE SEQUENCE [LARGE SCALE GENOMIC DNA]</scope>
    <source>
        <strain evidence="2">4042</strain>
    </source>
</reference>
<gene>
    <name evidence="2" type="ORF">I553_8918</name>
</gene>
<organism evidence="2">
    <name type="scientific">Mycobacterium xenopi 4042</name>
    <dbReference type="NCBI Taxonomy" id="1299334"/>
    <lineage>
        <taxon>Bacteria</taxon>
        <taxon>Bacillati</taxon>
        <taxon>Actinomycetota</taxon>
        <taxon>Actinomycetes</taxon>
        <taxon>Mycobacteriales</taxon>
        <taxon>Mycobacteriaceae</taxon>
        <taxon>Mycobacterium</taxon>
    </lineage>
</organism>
<accession>X8CLA8</accession>
<proteinExistence type="predicted"/>
<feature type="transmembrane region" description="Helical" evidence="1">
    <location>
        <begin position="58"/>
        <end position="77"/>
    </location>
</feature>
<dbReference type="PATRIC" id="fig|1299334.3.peg.3002"/>
<protein>
    <submittedName>
        <fullName evidence="2">Linear gramicidin synthetase subunit D domain protein</fullName>
        <ecNumber evidence="2">5.1.1.-</ecNumber>
    </submittedName>
</protein>
<keyword evidence="1" id="KW-1133">Transmembrane helix</keyword>
<dbReference type="EMBL" id="JAOB01000029">
    <property type="protein sequence ID" value="EUA56864.1"/>
    <property type="molecule type" value="Genomic_DNA"/>
</dbReference>
<sequence length="129" mass="13512">MAITHGNVAQLIGSVDAGLAGPAGVVAVAFVGLRRLGLGDLRRAVAWGRLVVVPEPVVALRLSCTICWLLSGLMCCVRPRRRRMLSPQGLESVALVVAGEACPVSWCSVGAGAGDDQRLRPTKPQCMPQ</sequence>